<feature type="compositionally biased region" description="Polar residues" evidence="7">
    <location>
        <begin position="681"/>
        <end position="691"/>
    </location>
</feature>
<protein>
    <submittedName>
        <fullName evidence="9">NPAS3 protein</fullName>
    </submittedName>
</protein>
<dbReference type="InterPro" id="IPR035965">
    <property type="entry name" value="PAS-like_dom_sf"/>
</dbReference>
<evidence type="ECO:0000256" key="4">
    <source>
        <dbReference type="ARBA" id="ARBA00023125"/>
    </source>
</evidence>
<dbReference type="FunFam" id="3.30.450.20:FF:000021">
    <property type="entry name" value="Neuronal PAS domain-containing protein 3"/>
    <property type="match status" value="1"/>
</dbReference>
<dbReference type="GO" id="GO:0000981">
    <property type="term" value="F:DNA-binding transcription factor activity, RNA polymerase II-specific"/>
    <property type="evidence" value="ECO:0007669"/>
    <property type="project" value="TreeGrafter"/>
</dbReference>
<keyword evidence="5" id="KW-0804">Transcription</keyword>
<keyword evidence="6" id="KW-0539">Nucleus</keyword>
<feature type="compositionally biased region" description="Polar residues" evidence="7">
    <location>
        <begin position="718"/>
        <end position="734"/>
    </location>
</feature>
<dbReference type="SUPFAM" id="SSF55785">
    <property type="entry name" value="PYP-like sensor domain (PAS domain)"/>
    <property type="match status" value="1"/>
</dbReference>
<keyword evidence="10" id="KW-1185">Reference proteome</keyword>
<comment type="subcellular location">
    <subcellularLocation>
        <location evidence="1">Nucleus</location>
    </subcellularLocation>
</comment>
<dbReference type="InterPro" id="IPR013655">
    <property type="entry name" value="PAS_fold_3"/>
</dbReference>
<reference evidence="9 10" key="1">
    <citation type="submission" date="2019-09" db="EMBL/GenBank/DDBJ databases">
        <title>Bird 10,000 Genomes (B10K) Project - Family phase.</title>
        <authorList>
            <person name="Zhang G."/>
        </authorList>
    </citation>
    <scope>NUCLEOTIDE SEQUENCE [LARGE SCALE GENOMIC DNA]</scope>
    <source>
        <strain evidence="9">B10K-DU-001-37</strain>
        <tissue evidence="9">Muscle</tissue>
    </source>
</reference>
<feature type="compositionally biased region" description="Low complexity" evidence="7">
    <location>
        <begin position="517"/>
        <end position="528"/>
    </location>
</feature>
<gene>
    <name evidence="9" type="primary">Npas3_0</name>
    <name evidence="9" type="ORF">TYRSAV_R01039</name>
</gene>
<feature type="region of interest" description="Disordered" evidence="7">
    <location>
        <begin position="567"/>
        <end position="646"/>
    </location>
</feature>
<dbReference type="GO" id="GO:0000977">
    <property type="term" value="F:RNA polymerase II transcription regulatory region sequence-specific DNA binding"/>
    <property type="evidence" value="ECO:0007669"/>
    <property type="project" value="TreeGrafter"/>
</dbReference>
<feature type="non-terminal residue" evidence="9">
    <location>
        <position position="1"/>
    </location>
</feature>
<evidence type="ECO:0000256" key="5">
    <source>
        <dbReference type="ARBA" id="ARBA00023163"/>
    </source>
</evidence>
<proteinExistence type="predicted"/>
<feature type="compositionally biased region" description="Basic and acidic residues" evidence="7">
    <location>
        <begin position="474"/>
        <end position="493"/>
    </location>
</feature>
<dbReference type="Pfam" id="PF08447">
    <property type="entry name" value="PAS_3"/>
    <property type="match status" value="1"/>
</dbReference>
<comment type="caution">
    <text evidence="9">The sequence shown here is derived from an EMBL/GenBank/DDBJ whole genome shotgun (WGS) entry which is preliminary data.</text>
</comment>
<feature type="non-terminal residue" evidence="9">
    <location>
        <position position="916"/>
    </location>
</feature>
<sequence>WNLQAPALEGCCKLTLKPSLLQVESQFSQPVLIGEVFHPSKHGPPLVLCCGPQSWTQYSRWGLTRTAQRGRFISLHLAVLLIMQPRIQSAFWAASTHHQLMSSLSHIQHPKVLLLKAALNPFSAQPVAVLGISPTQGPGTCSSASFRSFLIHEYRNCSFHFHFNILYLYSFIGKNNPPIYPQNSEGVRLEVVDYSFSRVSIYSIPGSVLGMRVKFLGVQLDLPGIFWPYLVNVERNYHLQSSPYIHSALVSHYMSASSLKPLLWMQEDHPAAELIDHLQAFTGYFFTVFILQVIHITGRLRLRVSLSHGRTVPSQIMGLVVVAHALPPPTINEVRIDCHMFVTRVNMDLNIIYCENRISDYMDLTPVDIVGKRCYHFIHAEDVEGIRHSHLDLLNKGQCVTKYYRWMQKNGGYIWIQSSATIAVNAKNASEKNIIWVNYLLSNPEYKDTPMDIAQLPHLPEKTSESSETSDSESDSKDNSEDNENSKSDEKGNQSENSEDPESDRKKSGNQSDNEMNCNDDGNSSSNQDSRDSDDSFENSDFENQKAPEDSFGTLGSMQIKVERYVESESDLRLQNCESLTSDSAKDSDSAGEVNAQSSSKHQKRKKRRKKQKGGSMTRRRLSSTSSPNGLDSALVEQPQLLSSPNSASVLKIKTEISEPINFDNDSSIWNYPPNREISRNESPYSMTKPPSSEHFPSPQASSSLHVSIPDSVLTPPGTENTASRKTQFSTSSNSALAPVSSDPLSPPLSASPRDKHPGGPTTSNSLLYTGDLEALQRLQAGNVVLPLVHRVTGTLAATSTAAQRVYTTGTIRYAPAEVTLAMQGNLLPNTHAVNFVDVNSPSFGLDPKTPMEMLYHHVHRLNMSGPFGSAVSGASLTQMPAGNVFTTAEGLFSTLPFPVYSNGIHTTQTLERKED</sequence>
<evidence type="ECO:0000313" key="9">
    <source>
        <dbReference type="EMBL" id="NXM03928.1"/>
    </source>
</evidence>
<feature type="region of interest" description="Disordered" evidence="7">
    <location>
        <begin position="458"/>
        <end position="555"/>
    </location>
</feature>
<dbReference type="InterPro" id="IPR000014">
    <property type="entry name" value="PAS"/>
</dbReference>
<keyword evidence="4" id="KW-0238">DNA-binding</keyword>
<evidence type="ECO:0000313" key="10">
    <source>
        <dbReference type="Proteomes" id="UP000537779"/>
    </source>
</evidence>
<keyword evidence="2" id="KW-0677">Repeat</keyword>
<dbReference type="PANTHER" id="PTHR23043:SF30">
    <property type="entry name" value="NEURONAL PAS DOMAIN-CONTAINING PROTEIN 3"/>
    <property type="match status" value="1"/>
</dbReference>
<feature type="region of interest" description="Disordered" evidence="7">
    <location>
        <begin position="662"/>
        <end position="766"/>
    </location>
</feature>
<evidence type="ECO:0000256" key="1">
    <source>
        <dbReference type="ARBA" id="ARBA00004123"/>
    </source>
</evidence>
<dbReference type="Proteomes" id="UP000537779">
    <property type="component" value="Unassembled WGS sequence"/>
</dbReference>
<dbReference type="Gene3D" id="3.30.450.20">
    <property type="entry name" value="PAS domain"/>
    <property type="match status" value="1"/>
</dbReference>
<feature type="domain" description="PAS" evidence="8">
    <location>
        <begin position="342"/>
        <end position="397"/>
    </location>
</feature>
<dbReference type="PROSITE" id="PS50112">
    <property type="entry name" value="PAS"/>
    <property type="match status" value="1"/>
</dbReference>
<dbReference type="AlphaFoldDB" id="A0A7L0XL95"/>
<evidence type="ECO:0000256" key="6">
    <source>
        <dbReference type="ARBA" id="ARBA00023242"/>
    </source>
</evidence>
<dbReference type="GO" id="GO:0005634">
    <property type="term" value="C:nucleus"/>
    <property type="evidence" value="ECO:0007669"/>
    <property type="project" value="UniProtKB-SubCell"/>
</dbReference>
<accession>A0A7L0XL95</accession>
<evidence type="ECO:0000259" key="8">
    <source>
        <dbReference type="PROSITE" id="PS50112"/>
    </source>
</evidence>
<dbReference type="EMBL" id="VXAW01007732">
    <property type="protein sequence ID" value="NXM03928.1"/>
    <property type="molecule type" value="Genomic_DNA"/>
</dbReference>
<evidence type="ECO:0000256" key="2">
    <source>
        <dbReference type="ARBA" id="ARBA00022737"/>
    </source>
</evidence>
<feature type="compositionally biased region" description="Low complexity" evidence="7">
    <location>
        <begin position="735"/>
        <end position="752"/>
    </location>
</feature>
<evidence type="ECO:0000256" key="3">
    <source>
        <dbReference type="ARBA" id="ARBA00023015"/>
    </source>
</evidence>
<dbReference type="SMART" id="SM00091">
    <property type="entry name" value="PAS"/>
    <property type="match status" value="1"/>
</dbReference>
<name>A0A7L0XL95_TYRSA</name>
<dbReference type="PANTHER" id="PTHR23043">
    <property type="entry name" value="HYPOXIA-INDUCIBLE FACTOR 1 ALPHA"/>
    <property type="match status" value="1"/>
</dbReference>
<keyword evidence="3" id="KW-0805">Transcription regulation</keyword>
<feature type="compositionally biased region" description="Basic residues" evidence="7">
    <location>
        <begin position="601"/>
        <end position="622"/>
    </location>
</feature>
<evidence type="ECO:0000256" key="7">
    <source>
        <dbReference type="SAM" id="MobiDB-lite"/>
    </source>
</evidence>
<organism evidence="9 10">
    <name type="scientific">Tyrannus savana</name>
    <name type="common">Fork-tailed flycatcher</name>
    <name type="synonym">Muscivora tyrannus</name>
    <dbReference type="NCBI Taxonomy" id="137541"/>
    <lineage>
        <taxon>Eukaryota</taxon>
        <taxon>Metazoa</taxon>
        <taxon>Chordata</taxon>
        <taxon>Craniata</taxon>
        <taxon>Vertebrata</taxon>
        <taxon>Euteleostomi</taxon>
        <taxon>Archelosauria</taxon>
        <taxon>Archosauria</taxon>
        <taxon>Dinosauria</taxon>
        <taxon>Saurischia</taxon>
        <taxon>Theropoda</taxon>
        <taxon>Coelurosauria</taxon>
        <taxon>Aves</taxon>
        <taxon>Neognathae</taxon>
        <taxon>Neoaves</taxon>
        <taxon>Telluraves</taxon>
        <taxon>Australaves</taxon>
        <taxon>Passeriformes</taxon>
        <taxon>Tyrannidae</taxon>
        <taxon>Tyrannus</taxon>
    </lineage>
</organism>
<dbReference type="CDD" id="cd00130">
    <property type="entry name" value="PAS"/>
    <property type="match status" value="1"/>
</dbReference>